<accession>A0A1I7CC15</accession>
<evidence type="ECO:0000313" key="3">
    <source>
        <dbReference type="EMBL" id="SFT96981.1"/>
    </source>
</evidence>
<evidence type="ECO:0000259" key="1">
    <source>
        <dbReference type="Pfam" id="PF07848"/>
    </source>
</evidence>
<reference evidence="4" key="1">
    <citation type="submission" date="2016-10" db="EMBL/GenBank/DDBJ databases">
        <authorList>
            <person name="Varghese N."/>
            <person name="Submissions S."/>
        </authorList>
    </citation>
    <scope>NUCLEOTIDE SEQUENCE [LARGE SCALE GENOMIC DNA]</scope>
    <source>
        <strain evidence="4">DSM 17465</strain>
    </source>
</reference>
<dbReference type="InterPro" id="IPR013225">
    <property type="entry name" value="PaaX_C"/>
</dbReference>
<dbReference type="Pfam" id="PF07848">
    <property type="entry name" value="PaaX"/>
    <property type="match status" value="1"/>
</dbReference>
<dbReference type="Gene3D" id="1.20.58.1460">
    <property type="match status" value="1"/>
</dbReference>
<dbReference type="InterPro" id="IPR036390">
    <property type="entry name" value="WH_DNA-bd_sf"/>
</dbReference>
<dbReference type="InterPro" id="IPR012906">
    <property type="entry name" value="PaaX-like_N"/>
</dbReference>
<name>A0A1I7CC15_9HYPH</name>
<dbReference type="Proteomes" id="UP000183371">
    <property type="component" value="Unassembled WGS sequence"/>
</dbReference>
<dbReference type="SUPFAM" id="SSF46785">
    <property type="entry name" value="Winged helix' DNA-binding domain"/>
    <property type="match status" value="1"/>
</dbReference>
<dbReference type="EMBL" id="FPBD01000005">
    <property type="protein sequence ID" value="SFT96981.1"/>
    <property type="molecule type" value="Genomic_DNA"/>
</dbReference>
<proteinExistence type="predicted"/>
<gene>
    <name evidence="3" type="ORF">SAMN05444141_105425</name>
</gene>
<sequence>MKPQEALTTMWVPNLKRRVDVGNLEQEQQKLIDRFHAQKPIRSWSMIISIFGDCVAQRGGELWMGNITEIMQMIGINSGVVRTAMSRLASDGWLERTRIGRNSFYRLTKMGREAFGQATPRIYARGPAKGNGSWITAILSEGDDRVDRREQLMEQGYGVIAPNVLIKPDNGQGTPRSSGKIVYMQSKAPADKALQLARQAWNLDSLQHGYSEFIENYHGLHACLSEASGSEPGISPEDALAIRIMLIHDLRRLVLRDPELPLQALPDNWAGSIARELAADIYSALRDRGEIWLDSNAKNAEGTLPPPEPAFFERFQPL</sequence>
<dbReference type="InterPro" id="IPR011965">
    <property type="entry name" value="PaaX_trns_reg"/>
</dbReference>
<dbReference type="InterPro" id="IPR036388">
    <property type="entry name" value="WH-like_DNA-bd_sf"/>
</dbReference>
<feature type="domain" description="Transcriptional repressor PaaX-like N-terminal" evidence="1">
    <location>
        <begin position="44"/>
        <end position="109"/>
    </location>
</feature>
<dbReference type="PANTHER" id="PTHR30319:SF1">
    <property type="entry name" value="TRANSCRIPTIONAL REPRESSOR PAAX"/>
    <property type="match status" value="1"/>
</dbReference>
<protein>
    <submittedName>
        <fullName evidence="3">Transcriptional regulator, PaaX family</fullName>
    </submittedName>
</protein>
<feature type="domain" description="Transcriptional repressor PaaX-like C-terminal" evidence="2">
    <location>
        <begin position="201"/>
        <end position="293"/>
    </location>
</feature>
<evidence type="ECO:0000259" key="2">
    <source>
        <dbReference type="Pfam" id="PF08223"/>
    </source>
</evidence>
<dbReference type="RefSeq" id="WP_208609081.1">
    <property type="nucleotide sequence ID" value="NZ_FPBD01000005.1"/>
</dbReference>
<dbReference type="Gene3D" id="1.10.10.10">
    <property type="entry name" value="Winged helix-like DNA-binding domain superfamily/Winged helix DNA-binding domain"/>
    <property type="match status" value="1"/>
</dbReference>
<dbReference type="AlphaFoldDB" id="A0A1I7CC15"/>
<organism evidence="3 4">
    <name type="scientific">Pseudovibrio denitrificans</name>
    <dbReference type="NCBI Taxonomy" id="258256"/>
    <lineage>
        <taxon>Bacteria</taxon>
        <taxon>Pseudomonadati</taxon>
        <taxon>Pseudomonadota</taxon>
        <taxon>Alphaproteobacteria</taxon>
        <taxon>Hyphomicrobiales</taxon>
        <taxon>Stappiaceae</taxon>
        <taxon>Pseudovibrio</taxon>
    </lineage>
</organism>
<keyword evidence="4" id="KW-1185">Reference proteome</keyword>
<dbReference type="Pfam" id="PF08223">
    <property type="entry name" value="PaaX_C"/>
    <property type="match status" value="1"/>
</dbReference>
<dbReference type="PIRSF" id="PIRSF020623">
    <property type="entry name" value="PaaX"/>
    <property type="match status" value="1"/>
</dbReference>
<evidence type="ECO:0000313" key="4">
    <source>
        <dbReference type="Proteomes" id="UP000183371"/>
    </source>
</evidence>
<dbReference type="GO" id="GO:0006351">
    <property type="term" value="P:DNA-templated transcription"/>
    <property type="evidence" value="ECO:0007669"/>
    <property type="project" value="InterPro"/>
</dbReference>
<dbReference type="PANTHER" id="PTHR30319">
    <property type="entry name" value="PHENYLACETIC ACID REGULATOR-RELATED TRANSCRIPTIONAL REPRESSOR"/>
    <property type="match status" value="1"/>
</dbReference>